<dbReference type="Proteomes" id="UP000823388">
    <property type="component" value="Chromosome 3K"/>
</dbReference>
<gene>
    <name evidence="1" type="ORF">PVAP13_3KG040875</name>
</gene>
<sequence>MEEKYMNAFQVIFSQSGTQAARNACPVCMALLSEFYYYYLLKTPNRTQTHDSNLNNITNWMRSSRIKMMASMQHQHHLYHPTLITQRKIATRYFFLG</sequence>
<comment type="caution">
    <text evidence="1">The sequence shown here is derived from an EMBL/GenBank/DDBJ whole genome shotgun (WGS) entry which is preliminary data.</text>
</comment>
<name>A0A8T0UMK4_PANVG</name>
<evidence type="ECO:0000313" key="2">
    <source>
        <dbReference type="Proteomes" id="UP000823388"/>
    </source>
</evidence>
<organism evidence="1 2">
    <name type="scientific">Panicum virgatum</name>
    <name type="common">Blackwell switchgrass</name>
    <dbReference type="NCBI Taxonomy" id="38727"/>
    <lineage>
        <taxon>Eukaryota</taxon>
        <taxon>Viridiplantae</taxon>
        <taxon>Streptophyta</taxon>
        <taxon>Embryophyta</taxon>
        <taxon>Tracheophyta</taxon>
        <taxon>Spermatophyta</taxon>
        <taxon>Magnoliopsida</taxon>
        <taxon>Liliopsida</taxon>
        <taxon>Poales</taxon>
        <taxon>Poaceae</taxon>
        <taxon>PACMAD clade</taxon>
        <taxon>Panicoideae</taxon>
        <taxon>Panicodae</taxon>
        <taxon>Paniceae</taxon>
        <taxon>Panicinae</taxon>
        <taxon>Panicum</taxon>
        <taxon>Panicum sect. Hiantes</taxon>
    </lineage>
</organism>
<dbReference type="AlphaFoldDB" id="A0A8T0UMK4"/>
<protein>
    <submittedName>
        <fullName evidence="1">Uncharacterized protein</fullName>
    </submittedName>
</protein>
<evidence type="ECO:0000313" key="1">
    <source>
        <dbReference type="EMBL" id="KAG2623215.1"/>
    </source>
</evidence>
<reference evidence="1" key="1">
    <citation type="submission" date="2020-05" db="EMBL/GenBank/DDBJ databases">
        <title>WGS assembly of Panicum virgatum.</title>
        <authorList>
            <person name="Lovell J.T."/>
            <person name="Jenkins J."/>
            <person name="Shu S."/>
            <person name="Juenger T.E."/>
            <person name="Schmutz J."/>
        </authorList>
    </citation>
    <scope>NUCLEOTIDE SEQUENCE</scope>
    <source>
        <strain evidence="1">AP13</strain>
    </source>
</reference>
<keyword evidence="2" id="KW-1185">Reference proteome</keyword>
<proteinExistence type="predicted"/>
<dbReference type="EMBL" id="CM029041">
    <property type="protein sequence ID" value="KAG2623215.1"/>
    <property type="molecule type" value="Genomic_DNA"/>
</dbReference>
<accession>A0A8T0UMK4</accession>